<dbReference type="RefSeq" id="WP_168653251.1">
    <property type="nucleotide sequence ID" value="NZ_CP051206.1"/>
</dbReference>
<dbReference type="InterPro" id="IPR014968">
    <property type="entry name" value="XisI"/>
</dbReference>
<dbReference type="SUPFAM" id="SSF143847">
    <property type="entry name" value="XisI-like"/>
    <property type="match status" value="1"/>
</dbReference>
<reference evidence="1 2" key="2">
    <citation type="submission" date="2020-04" db="EMBL/GenBank/DDBJ databases">
        <authorList>
            <person name="Fomenkov A."/>
            <person name="Anton B.P."/>
            <person name="Roberts R.J."/>
        </authorList>
    </citation>
    <scope>NUCLEOTIDE SEQUENCE [LARGE SCALE GENOMIC DNA]</scope>
    <source>
        <strain evidence="1 2">CCAP 1403/13f</strain>
    </source>
</reference>
<organism evidence="1 2">
    <name type="scientific">Dolichospermum flos-aquae CCAP 1403/13F</name>
    <dbReference type="NCBI Taxonomy" id="315271"/>
    <lineage>
        <taxon>Bacteria</taxon>
        <taxon>Bacillati</taxon>
        <taxon>Cyanobacteriota</taxon>
        <taxon>Cyanophyceae</taxon>
        <taxon>Nostocales</taxon>
        <taxon>Aphanizomenonaceae</taxon>
        <taxon>Dolichospermum</taxon>
    </lineage>
</organism>
<name>A0A6H2C872_DOLFA</name>
<dbReference type="Pfam" id="PF08869">
    <property type="entry name" value="XisI"/>
    <property type="match status" value="1"/>
</dbReference>
<accession>A0A6H2C872</accession>
<dbReference type="InterPro" id="IPR035943">
    <property type="entry name" value="XisI-like_sf"/>
</dbReference>
<dbReference type="EMBL" id="CP051206">
    <property type="protein sequence ID" value="QJB47149.1"/>
    <property type="molecule type" value="Genomic_DNA"/>
</dbReference>
<proteinExistence type="predicted"/>
<dbReference type="CDD" id="cd16382">
    <property type="entry name" value="XisI-like"/>
    <property type="match status" value="1"/>
</dbReference>
<evidence type="ECO:0000313" key="2">
    <source>
        <dbReference type="Proteomes" id="UP000502433"/>
    </source>
</evidence>
<sequence length="109" mass="12578">MEKLDYPELVQQVLATHTDGHCSEGTEIELIFDIQRNRYLVIHIGWEGENRTYGTMIHVDIKDGKIWIQRDLTEEGVANELVELGVPKSDIVLAFRAPHIRQFTDFAQD</sequence>
<reference evidence="1 2" key="1">
    <citation type="submission" date="2020-04" db="EMBL/GenBank/DDBJ databases">
        <title>Genome-Wide Identification of 5-Methylcytosine Sites in Bacterial Genomes By High-Throughput Sequencing of MspJI Restriction Fragments.</title>
        <authorList>
            <person name="Wu V."/>
        </authorList>
    </citation>
    <scope>NUCLEOTIDE SEQUENCE [LARGE SCALE GENOMIC DNA]</scope>
    <source>
        <strain evidence="1 2">CCAP 1403/13f</strain>
    </source>
</reference>
<dbReference type="KEGG" id="dfs:HGD76_20025"/>
<evidence type="ECO:0000313" key="1">
    <source>
        <dbReference type="EMBL" id="QJB47149.1"/>
    </source>
</evidence>
<protein>
    <submittedName>
        <fullName evidence="1">XisI protein</fullName>
    </submittedName>
</protein>
<gene>
    <name evidence="1" type="ORF">HGD76_20025</name>
</gene>
<dbReference type="AlphaFoldDB" id="A0A6H2C872"/>
<dbReference type="Gene3D" id="3.30.310.110">
    <property type="entry name" value="XisI-like"/>
    <property type="match status" value="1"/>
</dbReference>
<dbReference type="Proteomes" id="UP000502433">
    <property type="component" value="Chromosome"/>
</dbReference>